<keyword evidence="8 12" id="KW-1133">Transmembrane helix</keyword>
<dbReference type="PANTHER" id="PTHR36844:SF1">
    <property type="entry name" value="PROTEASE PRSW"/>
    <property type="match status" value="1"/>
</dbReference>
<evidence type="ECO:0000313" key="13">
    <source>
        <dbReference type="EMBL" id="TLS53069.1"/>
    </source>
</evidence>
<dbReference type="OrthoDB" id="5504276at2"/>
<evidence type="ECO:0000256" key="12">
    <source>
        <dbReference type="SAM" id="Phobius"/>
    </source>
</evidence>
<dbReference type="PIRSF" id="PIRSF016933">
    <property type="entry name" value="PrsW"/>
    <property type="match status" value="1"/>
</dbReference>
<feature type="transmembrane region" description="Helical" evidence="12">
    <location>
        <begin position="66"/>
        <end position="90"/>
    </location>
</feature>
<dbReference type="PANTHER" id="PTHR36844">
    <property type="entry name" value="PROTEASE PRSW"/>
    <property type="match status" value="1"/>
</dbReference>
<feature type="transmembrane region" description="Helical" evidence="12">
    <location>
        <begin position="191"/>
        <end position="209"/>
    </location>
</feature>
<feature type="transmembrane region" description="Helical" evidence="12">
    <location>
        <begin position="6"/>
        <end position="23"/>
    </location>
</feature>
<evidence type="ECO:0000256" key="6">
    <source>
        <dbReference type="ARBA" id="ARBA00022692"/>
    </source>
</evidence>
<keyword evidence="14" id="KW-1185">Reference proteome</keyword>
<feature type="transmembrane region" description="Helical" evidence="12">
    <location>
        <begin position="166"/>
        <end position="185"/>
    </location>
</feature>
<keyword evidence="9 11" id="KW-0472">Membrane</keyword>
<dbReference type="Pfam" id="PF13367">
    <property type="entry name" value="PrsW-protease"/>
    <property type="match status" value="1"/>
</dbReference>
<dbReference type="NCBIfam" id="NF033739">
    <property type="entry name" value="intramemb_PrsW"/>
    <property type="match status" value="1"/>
</dbReference>
<evidence type="ECO:0000256" key="1">
    <source>
        <dbReference type="ARBA" id="ARBA00004651"/>
    </source>
</evidence>
<keyword evidence="13" id="KW-0482">Metalloprotease</keyword>
<evidence type="ECO:0000256" key="2">
    <source>
        <dbReference type="ARBA" id="ARBA00009165"/>
    </source>
</evidence>
<evidence type="ECO:0000256" key="9">
    <source>
        <dbReference type="ARBA" id="ARBA00023136"/>
    </source>
</evidence>
<evidence type="ECO:0000256" key="5">
    <source>
        <dbReference type="ARBA" id="ARBA00022670"/>
    </source>
</evidence>
<comment type="subcellular location">
    <subcellularLocation>
        <location evidence="1">Cell membrane</location>
        <topology evidence="1">Multi-pass membrane protein</topology>
    </subcellularLocation>
</comment>
<accession>A0A5R9GD83</accession>
<feature type="transmembrane region" description="Helical" evidence="12">
    <location>
        <begin position="35"/>
        <end position="54"/>
    </location>
</feature>
<dbReference type="GO" id="GO:0005886">
    <property type="term" value="C:plasma membrane"/>
    <property type="evidence" value="ECO:0007669"/>
    <property type="project" value="UniProtKB-SubCell"/>
</dbReference>
<comment type="similarity">
    <text evidence="2 11">Belongs to the protease PrsW family.</text>
</comment>
<keyword evidence="4 11" id="KW-1003">Cell membrane</keyword>
<organism evidence="13 14">
    <name type="scientific">Paenibacillus antri</name>
    <dbReference type="NCBI Taxonomy" id="2582848"/>
    <lineage>
        <taxon>Bacteria</taxon>
        <taxon>Bacillati</taxon>
        <taxon>Bacillota</taxon>
        <taxon>Bacilli</taxon>
        <taxon>Bacillales</taxon>
        <taxon>Paenibacillaceae</taxon>
        <taxon>Paenibacillus</taxon>
    </lineage>
</organism>
<dbReference type="GO" id="GO:0006508">
    <property type="term" value="P:proteolysis"/>
    <property type="evidence" value="ECO:0007669"/>
    <property type="project" value="UniProtKB-KW"/>
</dbReference>
<dbReference type="EC" id="3.4.-.-" evidence="11"/>
<feature type="transmembrane region" description="Helical" evidence="12">
    <location>
        <begin position="135"/>
        <end position="154"/>
    </location>
</feature>
<evidence type="ECO:0000256" key="3">
    <source>
        <dbReference type="ARBA" id="ARBA00018997"/>
    </source>
</evidence>
<dbReference type="InterPro" id="IPR023596">
    <property type="entry name" value="Peptidase_PrsW_arch/bac"/>
</dbReference>
<protein>
    <recommendedName>
        <fullName evidence="3 11">Protease PrsW</fullName>
        <ecNumber evidence="11">3.4.-.-</ecNumber>
    </recommendedName>
    <alternativeName>
        <fullName evidence="10 11">Protease responsible for activating sigma-W</fullName>
    </alternativeName>
</protein>
<gene>
    <name evidence="13" type="primary">prsW</name>
    <name evidence="13" type="ORF">FE782_06790</name>
</gene>
<evidence type="ECO:0000313" key="14">
    <source>
        <dbReference type="Proteomes" id="UP000309676"/>
    </source>
</evidence>
<dbReference type="RefSeq" id="WP_138193310.1">
    <property type="nucleotide sequence ID" value="NZ_VCIW01000003.1"/>
</dbReference>
<comment type="function">
    <text evidence="11">Involved in the degradation of specific anti-sigma factors.</text>
</comment>
<reference evidence="13 14" key="1">
    <citation type="submission" date="2019-05" db="EMBL/GenBank/DDBJ databases">
        <authorList>
            <person name="Narsing Rao M.P."/>
            <person name="Li W.J."/>
        </authorList>
    </citation>
    <scope>NUCLEOTIDE SEQUENCE [LARGE SCALE GENOMIC DNA]</scope>
    <source>
        <strain evidence="13 14">SYSU_K30003</strain>
    </source>
</reference>
<evidence type="ECO:0000256" key="10">
    <source>
        <dbReference type="ARBA" id="ARBA00030345"/>
    </source>
</evidence>
<dbReference type="Proteomes" id="UP000309676">
    <property type="component" value="Unassembled WGS sequence"/>
</dbReference>
<name>A0A5R9GD83_9BACL</name>
<sequence>MALFSIAAAAAAPGIALLSYIYLKDRYEAEPIAMVARLFLFGMMSVFPVMVLQRGFELWLGKDDPFVFSFVTTAGLEEAAKWLIVAIAVFRHAEFDEPYDGIVYATAASLGFATMENMLYAFFEPFSMSTLIVRALLPVSGHALFGVVMGYYFGQAKFAKEERGKFFAFAFMFPVFYHGMFDFLLTTAKSSWMWLMVPFMAYLWARGLWKMKRANHHSPLRMIRREEEFKM</sequence>
<dbReference type="GO" id="GO:0008237">
    <property type="term" value="F:metallopeptidase activity"/>
    <property type="evidence" value="ECO:0007669"/>
    <property type="project" value="UniProtKB-KW"/>
</dbReference>
<feature type="transmembrane region" description="Helical" evidence="12">
    <location>
        <begin position="102"/>
        <end position="123"/>
    </location>
</feature>
<evidence type="ECO:0000256" key="11">
    <source>
        <dbReference type="PIRNR" id="PIRNR016933"/>
    </source>
</evidence>
<keyword evidence="7 11" id="KW-0378">Hydrolase</keyword>
<dbReference type="InterPro" id="IPR026898">
    <property type="entry name" value="PrsW"/>
</dbReference>
<evidence type="ECO:0000256" key="8">
    <source>
        <dbReference type="ARBA" id="ARBA00022989"/>
    </source>
</evidence>
<proteinExistence type="inferred from homology"/>
<dbReference type="EMBL" id="VCIW01000003">
    <property type="protein sequence ID" value="TLS53069.1"/>
    <property type="molecule type" value="Genomic_DNA"/>
</dbReference>
<keyword evidence="6 12" id="KW-0812">Transmembrane</keyword>
<evidence type="ECO:0000256" key="4">
    <source>
        <dbReference type="ARBA" id="ARBA00022475"/>
    </source>
</evidence>
<dbReference type="AlphaFoldDB" id="A0A5R9GD83"/>
<comment type="caution">
    <text evidence="13">The sequence shown here is derived from an EMBL/GenBank/DDBJ whole genome shotgun (WGS) entry which is preliminary data.</text>
</comment>
<keyword evidence="5 11" id="KW-0645">Protease</keyword>
<evidence type="ECO:0000256" key="7">
    <source>
        <dbReference type="ARBA" id="ARBA00022801"/>
    </source>
</evidence>